<proteinExistence type="predicted"/>
<dbReference type="EMBL" id="JAUSTO010000009">
    <property type="protein sequence ID" value="MDQ0152877.1"/>
    <property type="molecule type" value="Genomic_DNA"/>
</dbReference>
<name>A0AAE4ALT1_9FIRM</name>
<dbReference type="AlphaFoldDB" id="A0AAE4ALT1"/>
<evidence type="ECO:0000313" key="1">
    <source>
        <dbReference type="EMBL" id="MDQ0152877.1"/>
    </source>
</evidence>
<sequence>MKRTGEIFLHEFTHKDHWEVVERFYNTSREKYGTIETAKSVLEEDLRKYVKTQRAKDPLYVARVVSRNAYSGTERENLNELVADGKVLMERGELKDAELARLIGGVLK</sequence>
<dbReference type="RefSeq" id="WP_106611980.1">
    <property type="nucleotide sequence ID" value="NZ_JAUSTO010000009.1"/>
</dbReference>
<keyword evidence="2" id="KW-1185">Reference proteome</keyword>
<reference evidence="1" key="1">
    <citation type="submission" date="2023-07" db="EMBL/GenBank/DDBJ databases">
        <title>Genomic Encyclopedia of Type Strains, Phase IV (KMG-IV): sequencing the most valuable type-strain genomes for metagenomic binning, comparative biology and taxonomic classification.</title>
        <authorList>
            <person name="Goeker M."/>
        </authorList>
    </citation>
    <scope>NUCLEOTIDE SEQUENCE</scope>
    <source>
        <strain evidence="1">DSM 19659</strain>
    </source>
</reference>
<gene>
    <name evidence="1" type="ORF">J2S20_001578</name>
</gene>
<accession>A0AAE4ALT1</accession>
<protein>
    <submittedName>
        <fullName evidence="1">Uncharacterized protein</fullName>
    </submittedName>
</protein>
<organism evidence="1 2">
    <name type="scientific">Moryella indoligenes</name>
    <dbReference type="NCBI Taxonomy" id="371674"/>
    <lineage>
        <taxon>Bacteria</taxon>
        <taxon>Bacillati</taxon>
        <taxon>Bacillota</taxon>
        <taxon>Clostridia</taxon>
        <taxon>Lachnospirales</taxon>
        <taxon>Lachnospiraceae</taxon>
        <taxon>Moryella</taxon>
    </lineage>
</organism>
<evidence type="ECO:0000313" key="2">
    <source>
        <dbReference type="Proteomes" id="UP001241537"/>
    </source>
</evidence>
<comment type="caution">
    <text evidence="1">The sequence shown here is derived from an EMBL/GenBank/DDBJ whole genome shotgun (WGS) entry which is preliminary data.</text>
</comment>
<dbReference type="Proteomes" id="UP001241537">
    <property type="component" value="Unassembled WGS sequence"/>
</dbReference>